<dbReference type="Proteomes" id="UP000655044">
    <property type="component" value="Unassembled WGS sequence"/>
</dbReference>
<protein>
    <submittedName>
        <fullName evidence="6">Transporter</fullName>
    </submittedName>
</protein>
<proteinExistence type="predicted"/>
<feature type="transmembrane region" description="Helical" evidence="5">
    <location>
        <begin position="169"/>
        <end position="187"/>
    </location>
</feature>
<keyword evidence="4 5" id="KW-0472">Membrane</keyword>
<dbReference type="PANTHER" id="PTHR10361">
    <property type="entry name" value="SODIUM-BILE ACID COTRANSPORTER"/>
    <property type="match status" value="1"/>
</dbReference>
<feature type="transmembrane region" description="Helical" evidence="5">
    <location>
        <begin position="257"/>
        <end position="279"/>
    </location>
</feature>
<dbReference type="Gene3D" id="1.20.1530.20">
    <property type="match status" value="1"/>
</dbReference>
<dbReference type="InterPro" id="IPR004710">
    <property type="entry name" value="Bilac:Na_transpt"/>
</dbReference>
<keyword evidence="3 5" id="KW-1133">Transmembrane helix</keyword>
<evidence type="ECO:0000256" key="2">
    <source>
        <dbReference type="ARBA" id="ARBA00022692"/>
    </source>
</evidence>
<comment type="subcellular location">
    <subcellularLocation>
        <location evidence="1">Membrane</location>
        <topology evidence="1">Multi-pass membrane protein</topology>
    </subcellularLocation>
</comment>
<feature type="transmembrane region" description="Helical" evidence="5">
    <location>
        <begin position="229"/>
        <end position="251"/>
    </location>
</feature>
<feature type="transmembrane region" description="Helical" evidence="5">
    <location>
        <begin position="6"/>
        <end position="28"/>
    </location>
</feature>
<evidence type="ECO:0000313" key="6">
    <source>
        <dbReference type="EMBL" id="GIH85630.1"/>
    </source>
</evidence>
<sequence length="291" mass="29920">MDSALTTVFLPSALAVIMFGLGLGLTVADFRRVVVYPKAAFVALLCQIVVLPLICFGLVLAFGLAPGLAVGMMLLAASPGGTSANLYSHLFGGDVALNVTLTAINSVLAVFTLPLVTNLAIAHFAGGDGQVGLQFDKTAQVFLIVLIPVAVGMAVRARFVRFAQRMEKPVKILSAVILLAVIAGAIVKEAANLGGYLASVGLITLVFSVLSLAVGYWAPRLSGVEPRQAIASCMEIGIHNSTLAITVAISLLGSTEIAVPAAVYGVLMFFTAAAAGILLRRSAARSATVPA</sequence>
<dbReference type="RefSeq" id="WP_068924277.1">
    <property type="nucleotide sequence ID" value="NZ_BMQP01000019.1"/>
</dbReference>
<feature type="transmembrane region" description="Helical" evidence="5">
    <location>
        <begin position="99"/>
        <end position="126"/>
    </location>
</feature>
<reference evidence="6" key="1">
    <citation type="submission" date="2021-01" db="EMBL/GenBank/DDBJ databases">
        <title>Whole genome shotgun sequence of Planobispora rosea NBRC 15558.</title>
        <authorList>
            <person name="Komaki H."/>
            <person name="Tamura T."/>
        </authorList>
    </citation>
    <scope>NUCLEOTIDE SEQUENCE</scope>
    <source>
        <strain evidence="6">NBRC 15558</strain>
    </source>
</reference>
<evidence type="ECO:0000256" key="4">
    <source>
        <dbReference type="ARBA" id="ARBA00023136"/>
    </source>
</evidence>
<dbReference type="InterPro" id="IPR038770">
    <property type="entry name" value="Na+/solute_symporter_sf"/>
</dbReference>
<dbReference type="InterPro" id="IPR002657">
    <property type="entry name" value="BilAc:Na_symport/Acr3"/>
</dbReference>
<evidence type="ECO:0000256" key="5">
    <source>
        <dbReference type="SAM" id="Phobius"/>
    </source>
</evidence>
<evidence type="ECO:0000256" key="3">
    <source>
        <dbReference type="ARBA" id="ARBA00022989"/>
    </source>
</evidence>
<evidence type="ECO:0000256" key="1">
    <source>
        <dbReference type="ARBA" id="ARBA00004141"/>
    </source>
</evidence>
<feature type="transmembrane region" description="Helical" evidence="5">
    <location>
        <begin position="138"/>
        <end position="157"/>
    </location>
</feature>
<feature type="transmembrane region" description="Helical" evidence="5">
    <location>
        <begin position="193"/>
        <end position="217"/>
    </location>
</feature>
<gene>
    <name evidence="6" type="ORF">Pro02_40380</name>
</gene>
<keyword evidence="7" id="KW-1185">Reference proteome</keyword>
<keyword evidence="2 5" id="KW-0812">Transmembrane</keyword>
<dbReference type="Pfam" id="PF01758">
    <property type="entry name" value="SBF"/>
    <property type="match status" value="1"/>
</dbReference>
<dbReference type="AlphaFoldDB" id="A0A8J3S3T6"/>
<evidence type="ECO:0000313" key="7">
    <source>
        <dbReference type="Proteomes" id="UP000655044"/>
    </source>
</evidence>
<feature type="transmembrane region" description="Helical" evidence="5">
    <location>
        <begin position="68"/>
        <end position="87"/>
    </location>
</feature>
<organism evidence="6 7">
    <name type="scientific">Planobispora rosea</name>
    <dbReference type="NCBI Taxonomy" id="35762"/>
    <lineage>
        <taxon>Bacteria</taxon>
        <taxon>Bacillati</taxon>
        <taxon>Actinomycetota</taxon>
        <taxon>Actinomycetes</taxon>
        <taxon>Streptosporangiales</taxon>
        <taxon>Streptosporangiaceae</taxon>
        <taxon>Planobispora</taxon>
    </lineage>
</organism>
<name>A0A8J3S3T6_PLARO</name>
<comment type="caution">
    <text evidence="6">The sequence shown here is derived from an EMBL/GenBank/DDBJ whole genome shotgun (WGS) entry which is preliminary data.</text>
</comment>
<dbReference type="GO" id="GO:0016020">
    <property type="term" value="C:membrane"/>
    <property type="evidence" value="ECO:0007669"/>
    <property type="project" value="UniProtKB-SubCell"/>
</dbReference>
<dbReference type="PANTHER" id="PTHR10361:SF24">
    <property type="entry name" value="P3 PROTEIN"/>
    <property type="match status" value="1"/>
</dbReference>
<dbReference type="EMBL" id="BOOI01000037">
    <property type="protein sequence ID" value="GIH85630.1"/>
    <property type="molecule type" value="Genomic_DNA"/>
</dbReference>
<dbReference type="OrthoDB" id="9806785at2"/>
<accession>A0A8J3S3T6</accession>
<feature type="transmembrane region" description="Helical" evidence="5">
    <location>
        <begin position="40"/>
        <end position="62"/>
    </location>
</feature>